<evidence type="ECO:0000256" key="2">
    <source>
        <dbReference type="ARBA" id="ARBA00023163"/>
    </source>
</evidence>
<keyword evidence="7" id="KW-1185">Reference proteome</keyword>
<dbReference type="GO" id="GO:0008270">
    <property type="term" value="F:zinc ion binding"/>
    <property type="evidence" value="ECO:0007669"/>
    <property type="project" value="InterPro"/>
</dbReference>
<feature type="compositionally biased region" description="Low complexity" evidence="4">
    <location>
        <begin position="494"/>
        <end position="503"/>
    </location>
</feature>
<keyword evidence="1" id="KW-0805">Transcription regulation</keyword>
<dbReference type="RefSeq" id="XP_007730534.1">
    <property type="nucleotide sequence ID" value="XM_007732344.1"/>
</dbReference>
<gene>
    <name evidence="6" type="ORF">A1O3_02201</name>
</gene>
<evidence type="ECO:0000256" key="4">
    <source>
        <dbReference type="SAM" id="MobiDB-lite"/>
    </source>
</evidence>
<dbReference type="InterPro" id="IPR001138">
    <property type="entry name" value="Zn2Cys6_DnaBD"/>
</dbReference>
<dbReference type="EMBL" id="AMGY01000002">
    <property type="protein sequence ID" value="EXJ89137.1"/>
    <property type="molecule type" value="Genomic_DNA"/>
</dbReference>
<dbReference type="PANTHER" id="PTHR38111:SF11">
    <property type="entry name" value="TRANSCRIPTION FACTOR DOMAIN-CONTAINING PROTEIN-RELATED"/>
    <property type="match status" value="1"/>
</dbReference>
<feature type="compositionally biased region" description="Low complexity" evidence="4">
    <location>
        <begin position="65"/>
        <end position="75"/>
    </location>
</feature>
<reference evidence="6 7" key="1">
    <citation type="submission" date="2013-03" db="EMBL/GenBank/DDBJ databases">
        <title>The Genome Sequence of Capronia epimyces CBS 606.96.</title>
        <authorList>
            <consortium name="The Broad Institute Genomics Platform"/>
            <person name="Cuomo C."/>
            <person name="de Hoog S."/>
            <person name="Gorbushina A."/>
            <person name="Walker B."/>
            <person name="Young S.K."/>
            <person name="Zeng Q."/>
            <person name="Gargeya S."/>
            <person name="Fitzgerald M."/>
            <person name="Haas B."/>
            <person name="Abouelleil A."/>
            <person name="Allen A.W."/>
            <person name="Alvarado L."/>
            <person name="Arachchi H.M."/>
            <person name="Berlin A.M."/>
            <person name="Chapman S.B."/>
            <person name="Gainer-Dewar J."/>
            <person name="Goldberg J."/>
            <person name="Griggs A."/>
            <person name="Gujja S."/>
            <person name="Hansen M."/>
            <person name="Howarth C."/>
            <person name="Imamovic A."/>
            <person name="Ireland A."/>
            <person name="Larimer J."/>
            <person name="McCowan C."/>
            <person name="Murphy C."/>
            <person name="Pearson M."/>
            <person name="Poon T.W."/>
            <person name="Priest M."/>
            <person name="Roberts A."/>
            <person name="Saif S."/>
            <person name="Shea T."/>
            <person name="Sisk P."/>
            <person name="Sykes S."/>
            <person name="Wortman J."/>
            <person name="Nusbaum C."/>
            <person name="Birren B."/>
        </authorList>
    </citation>
    <scope>NUCLEOTIDE SEQUENCE [LARGE SCALE GENOMIC DNA]</scope>
    <source>
        <strain evidence="6 7">CBS 606.96</strain>
    </source>
</reference>
<dbReference type="AlphaFoldDB" id="W9Y8F9"/>
<name>W9Y8F9_9EURO</name>
<feature type="region of interest" description="Disordered" evidence="4">
    <location>
        <begin position="38"/>
        <end position="76"/>
    </location>
</feature>
<feature type="region of interest" description="Disordered" evidence="4">
    <location>
        <begin position="493"/>
        <end position="521"/>
    </location>
</feature>
<comment type="caution">
    <text evidence="6">The sequence shown here is derived from an EMBL/GenBank/DDBJ whole genome shotgun (WGS) entry which is preliminary data.</text>
</comment>
<dbReference type="eggNOG" id="ENOG502SNQ1">
    <property type="taxonomic scope" value="Eukaryota"/>
</dbReference>
<dbReference type="Proteomes" id="UP000019478">
    <property type="component" value="Unassembled WGS sequence"/>
</dbReference>
<dbReference type="CDD" id="cd00067">
    <property type="entry name" value="GAL4"/>
    <property type="match status" value="1"/>
</dbReference>
<dbReference type="GeneID" id="19166334"/>
<evidence type="ECO:0000256" key="1">
    <source>
        <dbReference type="ARBA" id="ARBA00023015"/>
    </source>
</evidence>
<accession>W9Y8F9</accession>
<dbReference type="HOGENOM" id="CLU_021599_2_2_1"/>
<dbReference type="PANTHER" id="PTHR38111">
    <property type="entry name" value="ZN(2)-C6 FUNGAL-TYPE DOMAIN-CONTAINING PROTEIN-RELATED"/>
    <property type="match status" value="1"/>
</dbReference>
<dbReference type="OrthoDB" id="3525185at2759"/>
<organism evidence="6 7">
    <name type="scientific">Capronia epimyces CBS 606.96</name>
    <dbReference type="NCBI Taxonomy" id="1182542"/>
    <lineage>
        <taxon>Eukaryota</taxon>
        <taxon>Fungi</taxon>
        <taxon>Dikarya</taxon>
        <taxon>Ascomycota</taxon>
        <taxon>Pezizomycotina</taxon>
        <taxon>Eurotiomycetes</taxon>
        <taxon>Chaetothyriomycetidae</taxon>
        <taxon>Chaetothyriales</taxon>
        <taxon>Herpotrichiellaceae</taxon>
        <taxon>Capronia</taxon>
    </lineage>
</organism>
<keyword evidence="3" id="KW-0539">Nucleus</keyword>
<evidence type="ECO:0000259" key="5">
    <source>
        <dbReference type="Pfam" id="PF00172"/>
    </source>
</evidence>
<dbReference type="STRING" id="1182542.W9Y8F9"/>
<feature type="domain" description="Zn(2)-C6 fungal-type" evidence="5">
    <location>
        <begin position="3"/>
        <end position="28"/>
    </location>
</feature>
<evidence type="ECO:0000313" key="7">
    <source>
        <dbReference type="Proteomes" id="UP000019478"/>
    </source>
</evidence>
<sequence>MSQCDGKRPSCGQCLKLGLKCDGYESRTGTVFVNVTTGHFTPRLPEGEGERDGAGDGRGEEGSRGEPSSSSSSSRQVTLPDLLALSAYEQKYLAVFWDMYLPGQRQFPHHITRYTGGGWTNALPRLFGLSPPVRKALLAMCLTAAGQTEGRTWEKQEGLRSYMSSLKDMSTALACPGRADSNVITLCVASRLSSLYEALFGRDEHDKINNQQSRNWRNHIQGELAVLTRQPPEYYVSGYLHQLFVDGRFHLTAGAIHMRKKTVLSNAEWKTVPWTAVPKTPKDLLIDIFVDMPTILQDLDALQACPDPASQSLMQDQLVQKCLACERELVAWRASVGVVEANYAFYNVDTGTDTDNLNPHASFSFSIDRIAAAHIMCLYWSICIIVYSTLRTLSLSFSLSSHSHPQAHPPLPLPLTQTIDPAVYCRRIAEAVPLLLHPRSGVYGFHLTTFPVAMALTYLSRDGHEYEEKTMILDAFATSHHGSAVGGFIASLHRQQQQRQQPQHTIPSVPAQLAGEPSLSG</sequence>
<evidence type="ECO:0000256" key="3">
    <source>
        <dbReference type="ARBA" id="ARBA00023242"/>
    </source>
</evidence>
<dbReference type="Pfam" id="PF00172">
    <property type="entry name" value="Zn_clus"/>
    <property type="match status" value="1"/>
</dbReference>
<evidence type="ECO:0000313" key="6">
    <source>
        <dbReference type="EMBL" id="EXJ89137.1"/>
    </source>
</evidence>
<dbReference type="GO" id="GO:0000981">
    <property type="term" value="F:DNA-binding transcription factor activity, RNA polymerase II-specific"/>
    <property type="evidence" value="ECO:0007669"/>
    <property type="project" value="InterPro"/>
</dbReference>
<protein>
    <recommendedName>
        <fullName evidence="5">Zn(2)-C6 fungal-type domain-containing protein</fullName>
    </recommendedName>
</protein>
<dbReference type="InterPro" id="IPR053178">
    <property type="entry name" value="Osmoadaptation_assoc"/>
</dbReference>
<feature type="compositionally biased region" description="Basic and acidic residues" evidence="4">
    <location>
        <begin position="45"/>
        <end position="64"/>
    </location>
</feature>
<keyword evidence="2" id="KW-0804">Transcription</keyword>
<proteinExistence type="predicted"/>